<feature type="region of interest" description="Disordered" evidence="1">
    <location>
        <begin position="1"/>
        <end position="27"/>
    </location>
</feature>
<gene>
    <name evidence="2" type="ORF">F4827_004124</name>
</gene>
<comment type="caution">
    <text evidence="2">The sequence shown here is derived from an EMBL/GenBank/DDBJ whole genome shotgun (WGS) entry which is preliminary data.</text>
</comment>
<evidence type="ECO:0000313" key="2">
    <source>
        <dbReference type="EMBL" id="MBB6104265.1"/>
    </source>
</evidence>
<protein>
    <submittedName>
        <fullName evidence="2">Uncharacterized protein</fullName>
    </submittedName>
</protein>
<accession>A0A7W9WSI0</accession>
<proteinExistence type="predicted"/>
<organism evidence="2 3">
    <name type="scientific">Paraburkholderia bannensis</name>
    <dbReference type="NCBI Taxonomy" id="765414"/>
    <lineage>
        <taxon>Bacteria</taxon>
        <taxon>Pseudomonadati</taxon>
        <taxon>Pseudomonadota</taxon>
        <taxon>Betaproteobacteria</taxon>
        <taxon>Burkholderiales</taxon>
        <taxon>Burkholderiaceae</taxon>
        <taxon>Paraburkholderia</taxon>
    </lineage>
</organism>
<evidence type="ECO:0000256" key="1">
    <source>
        <dbReference type="SAM" id="MobiDB-lite"/>
    </source>
</evidence>
<feature type="compositionally biased region" description="Basic and acidic residues" evidence="1">
    <location>
        <begin position="8"/>
        <end position="17"/>
    </location>
</feature>
<keyword evidence="3" id="KW-1185">Reference proteome</keyword>
<name>A0A7W9WSI0_9BURK</name>
<reference evidence="2 3" key="1">
    <citation type="submission" date="2020-08" db="EMBL/GenBank/DDBJ databases">
        <title>Above-ground endophytic microbial communities from plants in different locations in the United States.</title>
        <authorList>
            <person name="Frank C."/>
        </authorList>
    </citation>
    <scope>NUCLEOTIDE SEQUENCE [LARGE SCALE GENOMIC DNA]</scope>
    <source>
        <strain evidence="2 3">WP4_2_2</strain>
    </source>
</reference>
<dbReference type="AlphaFoldDB" id="A0A7W9WSI0"/>
<dbReference type="EMBL" id="JACHBW010000012">
    <property type="protein sequence ID" value="MBB6104265.1"/>
    <property type="molecule type" value="Genomic_DNA"/>
</dbReference>
<dbReference type="Proteomes" id="UP000571554">
    <property type="component" value="Unassembled WGS sequence"/>
</dbReference>
<sequence>MHMIRKGQMKDDGHERTGVAQFNALAI</sequence>
<evidence type="ECO:0000313" key="3">
    <source>
        <dbReference type="Proteomes" id="UP000571554"/>
    </source>
</evidence>